<dbReference type="EMBL" id="GBRH01191342">
    <property type="protein sequence ID" value="JAE06554.1"/>
    <property type="molecule type" value="Transcribed_RNA"/>
</dbReference>
<evidence type="ECO:0000256" key="1">
    <source>
        <dbReference type="SAM" id="MobiDB-lite"/>
    </source>
</evidence>
<protein>
    <submittedName>
        <fullName evidence="2">Uncharacterized protein</fullName>
    </submittedName>
</protein>
<dbReference type="AlphaFoldDB" id="A0A0A9F5S3"/>
<accession>A0A0A9F5S3</accession>
<feature type="region of interest" description="Disordered" evidence="1">
    <location>
        <begin position="30"/>
        <end position="69"/>
    </location>
</feature>
<feature type="compositionally biased region" description="Gly residues" evidence="1">
    <location>
        <begin position="46"/>
        <end position="57"/>
    </location>
</feature>
<organism evidence="2">
    <name type="scientific">Arundo donax</name>
    <name type="common">Giant reed</name>
    <name type="synonym">Donax arundinaceus</name>
    <dbReference type="NCBI Taxonomy" id="35708"/>
    <lineage>
        <taxon>Eukaryota</taxon>
        <taxon>Viridiplantae</taxon>
        <taxon>Streptophyta</taxon>
        <taxon>Embryophyta</taxon>
        <taxon>Tracheophyta</taxon>
        <taxon>Spermatophyta</taxon>
        <taxon>Magnoliopsida</taxon>
        <taxon>Liliopsida</taxon>
        <taxon>Poales</taxon>
        <taxon>Poaceae</taxon>
        <taxon>PACMAD clade</taxon>
        <taxon>Arundinoideae</taxon>
        <taxon>Arundineae</taxon>
        <taxon>Arundo</taxon>
    </lineage>
</organism>
<sequence length="69" mass="7169">MPRVGKYISALRRAGPAGSEAAIWDGLRATSGGRKPRVRRRVAETEGGGGCGGGSGGRMERLERLGGRC</sequence>
<reference evidence="2" key="2">
    <citation type="journal article" date="2015" name="Data Brief">
        <title>Shoot transcriptome of the giant reed, Arundo donax.</title>
        <authorList>
            <person name="Barrero R.A."/>
            <person name="Guerrero F.D."/>
            <person name="Moolhuijzen P."/>
            <person name="Goolsby J.A."/>
            <person name="Tidwell J."/>
            <person name="Bellgard S.E."/>
            <person name="Bellgard M.I."/>
        </authorList>
    </citation>
    <scope>NUCLEOTIDE SEQUENCE</scope>
    <source>
        <tissue evidence="2">Shoot tissue taken approximately 20 cm above the soil surface</tissue>
    </source>
</reference>
<evidence type="ECO:0000313" key="2">
    <source>
        <dbReference type="EMBL" id="JAE06554.1"/>
    </source>
</evidence>
<name>A0A0A9F5S3_ARUDO</name>
<reference evidence="2" key="1">
    <citation type="submission" date="2014-09" db="EMBL/GenBank/DDBJ databases">
        <authorList>
            <person name="Magalhaes I.L.F."/>
            <person name="Oliveira U."/>
            <person name="Santos F.R."/>
            <person name="Vidigal T.H.D.A."/>
            <person name="Brescovit A.D."/>
            <person name="Santos A.J."/>
        </authorList>
    </citation>
    <scope>NUCLEOTIDE SEQUENCE</scope>
    <source>
        <tissue evidence="2">Shoot tissue taken approximately 20 cm above the soil surface</tissue>
    </source>
</reference>
<proteinExistence type="predicted"/>
<feature type="compositionally biased region" description="Basic and acidic residues" evidence="1">
    <location>
        <begin position="58"/>
        <end position="69"/>
    </location>
</feature>